<accession>A0A127V844</accession>
<gene>
    <name evidence="1" type="ORF">AY601_0459</name>
</gene>
<evidence type="ECO:0008006" key="3">
    <source>
        <dbReference type="Google" id="ProtNLM"/>
    </source>
</evidence>
<sequence length="129" mass="14901">MNVKAILSVGIEKYELVHLDFSVEQAVDDKMQPQHEVYGGFFEMEIAQQINALTYKWMVNNFEQRDGKIDFKDEGGQTMHTIHFTKGYCVNYRQQVSATGNQSLTTWLTISAGKVMFNNIELDNNWVKN</sequence>
<dbReference type="KEGG" id="pcm:AY601_0459"/>
<dbReference type="RefSeq" id="WP_068395834.1">
    <property type="nucleotide sequence ID" value="NZ_CP014504.1"/>
</dbReference>
<organism evidence="1 2">
    <name type="scientific">Pedobacter cryoconitis</name>
    <dbReference type="NCBI Taxonomy" id="188932"/>
    <lineage>
        <taxon>Bacteria</taxon>
        <taxon>Pseudomonadati</taxon>
        <taxon>Bacteroidota</taxon>
        <taxon>Sphingobacteriia</taxon>
        <taxon>Sphingobacteriales</taxon>
        <taxon>Sphingobacteriaceae</taxon>
        <taxon>Pedobacter</taxon>
    </lineage>
</organism>
<proteinExistence type="predicted"/>
<keyword evidence="2" id="KW-1185">Reference proteome</keyword>
<dbReference type="EMBL" id="CP014504">
    <property type="protein sequence ID" value="AMP97415.1"/>
    <property type="molecule type" value="Genomic_DNA"/>
</dbReference>
<dbReference type="GO" id="GO:0033104">
    <property type="term" value="C:type VI protein secretion system complex"/>
    <property type="evidence" value="ECO:0007669"/>
    <property type="project" value="InterPro"/>
</dbReference>
<name>A0A127V844_9SPHI</name>
<dbReference type="PATRIC" id="fig|188932.3.peg.467"/>
<dbReference type="InterPro" id="IPR041408">
    <property type="entry name" value="Hcp_Tssd"/>
</dbReference>
<dbReference type="Proteomes" id="UP000071561">
    <property type="component" value="Chromosome"/>
</dbReference>
<dbReference type="OrthoDB" id="955509at2"/>
<evidence type="ECO:0000313" key="1">
    <source>
        <dbReference type="EMBL" id="AMP97415.1"/>
    </source>
</evidence>
<reference evidence="1 2" key="1">
    <citation type="submission" date="2016-03" db="EMBL/GenBank/DDBJ databases">
        <title>Complete genome sequence of Pedobacter cryoconitis PAMC 27485.</title>
        <authorList>
            <person name="Lee J."/>
            <person name="Kim O.-S."/>
        </authorList>
    </citation>
    <scope>NUCLEOTIDE SEQUENCE [LARGE SCALE GENOMIC DNA]</scope>
    <source>
        <strain evidence="1 2">PAMC 27485</strain>
    </source>
</reference>
<dbReference type="AlphaFoldDB" id="A0A127V844"/>
<evidence type="ECO:0000313" key="2">
    <source>
        <dbReference type="Proteomes" id="UP000071561"/>
    </source>
</evidence>
<dbReference type="Pfam" id="PF17642">
    <property type="entry name" value="TssD"/>
    <property type="match status" value="1"/>
</dbReference>
<protein>
    <recommendedName>
        <fullName evidence="3">Type VI secretion system needle protein Hcp</fullName>
    </recommendedName>
</protein>